<dbReference type="PANTHER" id="PTHR37471:SF1">
    <property type="entry name" value="AB HYDROLASE-1 DOMAIN-CONTAINING PROTEIN"/>
    <property type="match status" value="1"/>
</dbReference>
<keyword evidence="4" id="KW-1185">Reference proteome</keyword>
<feature type="transmembrane region" description="Helical" evidence="1">
    <location>
        <begin position="12"/>
        <end position="33"/>
    </location>
</feature>
<accession>A0A0D0DHG0</accession>
<dbReference type="InParanoid" id="A0A0D0DHG0"/>
<dbReference type="HOGENOM" id="CLU_027502_2_0_1"/>
<evidence type="ECO:0000256" key="1">
    <source>
        <dbReference type="SAM" id="Phobius"/>
    </source>
</evidence>
<evidence type="ECO:0000313" key="3">
    <source>
        <dbReference type="EMBL" id="KIK80874.1"/>
    </source>
</evidence>
<keyword evidence="1" id="KW-0472">Membrane</keyword>
<dbReference type="Pfam" id="PF12697">
    <property type="entry name" value="Abhydrolase_6"/>
    <property type="match status" value="1"/>
</dbReference>
<feature type="transmembrane region" description="Helical" evidence="1">
    <location>
        <begin position="182"/>
        <end position="201"/>
    </location>
</feature>
<evidence type="ECO:0000259" key="2">
    <source>
        <dbReference type="Pfam" id="PF12697"/>
    </source>
</evidence>
<sequence>MIGKSIPELIFIRTAILGFQLIAPASLLYLVWAIAVTHSYNELPALEFCLLTWASLEAAFFLCVYLPRYHRLQKAADHPLHGSRVERQVLFRRCSEYLGDTDYPCGWFRGSGFRRDNVVEWLLWAMFSSPGPTWLEEWEDELMEYVTAIENVLGRELQAGYNKDARCMRPTLDSVCMLHRPLLWYMIVGVIDFLTCLKLYSLGFRHYSDKRWFDSFPPRPWTIFSRPSNEAGLSFWYRPHRSHTKFPVLFLHGIGIGLFPYLAFLGDLVSQHPDTGILVPEFLSISSRITSPPLSRTATVTAIRVMLDALSLGRVVVASHSYGTVVTAHIFRSPEVAPRVAATLFVDPIPFLLYLPDVAYNFMYRSPRTANEWLIWYFASRDPDVSRTLARHFFWTENTLWKEDLDGKAVAVTLGGQDQVVNSEAVRRYLTGEDKMEEYWQGGGLEVLYHPELDHAMVFHTKKRRRLLIDVLNGFIRMAQVRN</sequence>
<dbReference type="Proteomes" id="UP000054538">
    <property type="component" value="Unassembled WGS sequence"/>
</dbReference>
<organism evidence="3 4">
    <name type="scientific">Paxillus rubicundulus Ve08.2h10</name>
    <dbReference type="NCBI Taxonomy" id="930991"/>
    <lineage>
        <taxon>Eukaryota</taxon>
        <taxon>Fungi</taxon>
        <taxon>Dikarya</taxon>
        <taxon>Basidiomycota</taxon>
        <taxon>Agaricomycotina</taxon>
        <taxon>Agaricomycetes</taxon>
        <taxon>Agaricomycetidae</taxon>
        <taxon>Boletales</taxon>
        <taxon>Paxilineae</taxon>
        <taxon>Paxillaceae</taxon>
        <taxon>Paxillus</taxon>
    </lineage>
</organism>
<keyword evidence="1" id="KW-1133">Transmembrane helix</keyword>
<reference evidence="3 4" key="1">
    <citation type="submission" date="2014-04" db="EMBL/GenBank/DDBJ databases">
        <authorList>
            <consortium name="DOE Joint Genome Institute"/>
            <person name="Kuo A."/>
            <person name="Kohler A."/>
            <person name="Jargeat P."/>
            <person name="Nagy L.G."/>
            <person name="Floudas D."/>
            <person name="Copeland A."/>
            <person name="Barry K.W."/>
            <person name="Cichocki N."/>
            <person name="Veneault-Fourrey C."/>
            <person name="LaButti K."/>
            <person name="Lindquist E.A."/>
            <person name="Lipzen A."/>
            <person name="Lundell T."/>
            <person name="Morin E."/>
            <person name="Murat C."/>
            <person name="Sun H."/>
            <person name="Tunlid A."/>
            <person name="Henrissat B."/>
            <person name="Grigoriev I.V."/>
            <person name="Hibbett D.S."/>
            <person name="Martin F."/>
            <person name="Nordberg H.P."/>
            <person name="Cantor M.N."/>
            <person name="Hua S.X."/>
        </authorList>
    </citation>
    <scope>NUCLEOTIDE SEQUENCE [LARGE SCALE GENOMIC DNA]</scope>
    <source>
        <strain evidence="3 4">Ve08.2h10</strain>
    </source>
</reference>
<keyword evidence="1" id="KW-0812">Transmembrane</keyword>
<evidence type="ECO:0000313" key="4">
    <source>
        <dbReference type="Proteomes" id="UP000054538"/>
    </source>
</evidence>
<dbReference type="OrthoDB" id="6431331at2759"/>
<protein>
    <recommendedName>
        <fullName evidence="2">AB hydrolase-1 domain-containing protein</fullName>
    </recommendedName>
</protein>
<proteinExistence type="predicted"/>
<dbReference type="Gene3D" id="3.40.50.1820">
    <property type="entry name" value="alpha/beta hydrolase"/>
    <property type="match status" value="1"/>
</dbReference>
<reference evidence="4" key="2">
    <citation type="submission" date="2015-01" db="EMBL/GenBank/DDBJ databases">
        <title>Evolutionary Origins and Diversification of the Mycorrhizal Mutualists.</title>
        <authorList>
            <consortium name="DOE Joint Genome Institute"/>
            <consortium name="Mycorrhizal Genomics Consortium"/>
            <person name="Kohler A."/>
            <person name="Kuo A."/>
            <person name="Nagy L.G."/>
            <person name="Floudas D."/>
            <person name="Copeland A."/>
            <person name="Barry K.W."/>
            <person name="Cichocki N."/>
            <person name="Veneault-Fourrey C."/>
            <person name="LaButti K."/>
            <person name="Lindquist E.A."/>
            <person name="Lipzen A."/>
            <person name="Lundell T."/>
            <person name="Morin E."/>
            <person name="Murat C."/>
            <person name="Riley R."/>
            <person name="Ohm R."/>
            <person name="Sun H."/>
            <person name="Tunlid A."/>
            <person name="Henrissat B."/>
            <person name="Grigoriev I.V."/>
            <person name="Hibbett D.S."/>
            <person name="Martin F."/>
        </authorList>
    </citation>
    <scope>NUCLEOTIDE SEQUENCE [LARGE SCALE GENOMIC DNA]</scope>
    <source>
        <strain evidence="4">Ve08.2h10</strain>
    </source>
</reference>
<dbReference type="InterPro" id="IPR029058">
    <property type="entry name" value="AB_hydrolase_fold"/>
</dbReference>
<dbReference type="SUPFAM" id="SSF53474">
    <property type="entry name" value="alpha/beta-Hydrolases"/>
    <property type="match status" value="1"/>
</dbReference>
<dbReference type="PANTHER" id="PTHR37471">
    <property type="entry name" value="UNNAMED PRODUCT"/>
    <property type="match status" value="1"/>
</dbReference>
<dbReference type="AlphaFoldDB" id="A0A0D0DHG0"/>
<name>A0A0D0DHG0_9AGAM</name>
<feature type="domain" description="AB hydrolase-1" evidence="2">
    <location>
        <begin position="248"/>
        <end position="437"/>
    </location>
</feature>
<dbReference type="InterPro" id="IPR000073">
    <property type="entry name" value="AB_hydrolase_1"/>
</dbReference>
<feature type="transmembrane region" description="Helical" evidence="1">
    <location>
        <begin position="246"/>
        <end position="264"/>
    </location>
</feature>
<feature type="transmembrane region" description="Helical" evidence="1">
    <location>
        <begin position="45"/>
        <end position="66"/>
    </location>
</feature>
<dbReference type="EMBL" id="KN825913">
    <property type="protein sequence ID" value="KIK80874.1"/>
    <property type="molecule type" value="Genomic_DNA"/>
</dbReference>
<gene>
    <name evidence="3" type="ORF">PAXRUDRAFT_833271</name>
</gene>
<dbReference type="STRING" id="930991.A0A0D0DHG0"/>